<evidence type="ECO:0000313" key="3">
    <source>
        <dbReference type="Proteomes" id="UP000583279"/>
    </source>
</evidence>
<protein>
    <recommendedName>
        <fullName evidence="5">CdiI immunity protein domain-containing protein</fullName>
    </recommendedName>
</protein>
<dbReference type="EMBL" id="JAAQYK010000001">
    <property type="protein sequence ID" value="NNA43106.1"/>
    <property type="molecule type" value="Genomic_DNA"/>
</dbReference>
<name>A0A218ZW67_9PSED</name>
<evidence type="ECO:0000313" key="1">
    <source>
        <dbReference type="EMBL" id="MCF5153537.1"/>
    </source>
</evidence>
<evidence type="ECO:0000313" key="4">
    <source>
        <dbReference type="Proteomes" id="UP000814074"/>
    </source>
</evidence>
<proteinExistence type="predicted"/>
<reference evidence="2 3" key="2">
    <citation type="journal article" date="2020" name="Front. Microbiol.">
        <title>Genetic Organization of the aprX-lipA2 Operon Affects the Proteolytic Potential of Pseudomonas Species in Milk.</title>
        <authorList>
            <person name="Maier C."/>
            <person name="Huptas C."/>
            <person name="von Neubeck M."/>
            <person name="Scherer S."/>
            <person name="Wenning M."/>
            <person name="Lucking G."/>
        </authorList>
    </citation>
    <scope>NUCLEOTIDE SEQUENCE [LARGE SCALE GENOMIC DNA]</scope>
    <source>
        <strain evidence="2 3">WS 4997</strain>
    </source>
</reference>
<organism evidence="2 3">
    <name type="scientific">Pseudomonas lactis</name>
    <dbReference type="NCBI Taxonomy" id="1615674"/>
    <lineage>
        <taxon>Bacteria</taxon>
        <taxon>Pseudomonadati</taxon>
        <taxon>Pseudomonadota</taxon>
        <taxon>Gammaproteobacteria</taxon>
        <taxon>Pseudomonadales</taxon>
        <taxon>Pseudomonadaceae</taxon>
        <taxon>Pseudomonas</taxon>
    </lineage>
</organism>
<comment type="caution">
    <text evidence="2">The sequence shown here is derived from an EMBL/GenBank/DDBJ whole genome shotgun (WGS) entry which is preliminary data.</text>
</comment>
<dbReference type="EMBL" id="WKDU01000012">
    <property type="protein sequence ID" value="MCF5153537.1"/>
    <property type="molecule type" value="Genomic_DNA"/>
</dbReference>
<sequence>MKRQPQLSILKGLLFTYCIENTRNLEREEIIASKNINNPRELTELFDALTKPEFYTYTPEEQSWFIETIKHYLLTDENFDSVFYLFDTYFEDEIIDNRAFMKTLLECLIRYHAEATTDE</sequence>
<evidence type="ECO:0000313" key="2">
    <source>
        <dbReference type="EMBL" id="NNA43106.1"/>
    </source>
</evidence>
<dbReference type="Proteomes" id="UP000814074">
    <property type="component" value="Unassembled WGS sequence"/>
</dbReference>
<gene>
    <name evidence="1" type="ORF">GIW47_13020</name>
    <name evidence="2" type="ORF">HBO18_03105</name>
</gene>
<dbReference type="AlphaFoldDB" id="A0A218ZW67"/>
<dbReference type="RefSeq" id="WP_094775575.1">
    <property type="nucleotide sequence ID" value="NZ_JAAQYK010000001.1"/>
</dbReference>
<reference evidence="1 4" key="1">
    <citation type="submission" date="2019-11" db="EMBL/GenBank/DDBJ databases">
        <title>Epiphytic Pseudomonas syringae from cherry orchards.</title>
        <authorList>
            <person name="Hulin M.T."/>
        </authorList>
    </citation>
    <scope>NUCLEOTIDE SEQUENCE [LARGE SCALE GENOMIC DNA]</scope>
    <source>
        <strain evidence="1 4">PA-6-3B</strain>
    </source>
</reference>
<dbReference type="Proteomes" id="UP000583279">
    <property type="component" value="Unassembled WGS sequence"/>
</dbReference>
<accession>A0A218ZW67</accession>
<evidence type="ECO:0008006" key="5">
    <source>
        <dbReference type="Google" id="ProtNLM"/>
    </source>
</evidence>
<keyword evidence="4" id="KW-1185">Reference proteome</keyword>